<reference evidence="1 2" key="1">
    <citation type="journal article" date="2019" name="Commun. Biol.">
        <title>The bagworm genome reveals a unique fibroin gene that provides high tensile strength.</title>
        <authorList>
            <person name="Kono N."/>
            <person name="Nakamura H."/>
            <person name="Ohtoshi R."/>
            <person name="Tomita M."/>
            <person name="Numata K."/>
            <person name="Arakawa K."/>
        </authorList>
    </citation>
    <scope>NUCLEOTIDE SEQUENCE [LARGE SCALE GENOMIC DNA]</scope>
</reference>
<dbReference type="InterPro" id="IPR004119">
    <property type="entry name" value="EcKL"/>
</dbReference>
<keyword evidence="2" id="KW-1185">Reference proteome</keyword>
<sequence>MAHAEEVLKKMAEFHAASACYVEHYGMFSADFTQGIFCEQNRGLLREFNVSTAFLNQLKNWKNCQKYYEKLVAYMVVSKVLPVVILEKTDQASLENCIHDESKLKAAMFSNRKYVQSMLEILPWLDNRGLLDWQ</sequence>
<organism evidence="1 2">
    <name type="scientific">Eumeta variegata</name>
    <name type="common">Bagworm moth</name>
    <name type="synonym">Eumeta japonica</name>
    <dbReference type="NCBI Taxonomy" id="151549"/>
    <lineage>
        <taxon>Eukaryota</taxon>
        <taxon>Metazoa</taxon>
        <taxon>Ecdysozoa</taxon>
        <taxon>Arthropoda</taxon>
        <taxon>Hexapoda</taxon>
        <taxon>Insecta</taxon>
        <taxon>Pterygota</taxon>
        <taxon>Neoptera</taxon>
        <taxon>Endopterygota</taxon>
        <taxon>Lepidoptera</taxon>
        <taxon>Glossata</taxon>
        <taxon>Ditrysia</taxon>
        <taxon>Tineoidea</taxon>
        <taxon>Psychidae</taxon>
        <taxon>Oiketicinae</taxon>
        <taxon>Eumeta</taxon>
    </lineage>
</organism>
<dbReference type="Proteomes" id="UP000299102">
    <property type="component" value="Unassembled WGS sequence"/>
</dbReference>
<name>A0A4C1TT73_EUMVA</name>
<accession>A0A4C1TT73</accession>
<dbReference type="EMBL" id="BGZK01006186">
    <property type="protein sequence ID" value="GBP17016.1"/>
    <property type="molecule type" value="Genomic_DNA"/>
</dbReference>
<gene>
    <name evidence="1" type="ORF">EVAR_71634_1</name>
</gene>
<proteinExistence type="predicted"/>
<dbReference type="AlphaFoldDB" id="A0A4C1TT73"/>
<dbReference type="Pfam" id="PF02958">
    <property type="entry name" value="EcKL"/>
    <property type="match status" value="1"/>
</dbReference>
<comment type="caution">
    <text evidence="1">The sequence shown here is derived from an EMBL/GenBank/DDBJ whole genome shotgun (WGS) entry which is preliminary data.</text>
</comment>
<evidence type="ECO:0000313" key="1">
    <source>
        <dbReference type="EMBL" id="GBP17016.1"/>
    </source>
</evidence>
<evidence type="ECO:0000313" key="2">
    <source>
        <dbReference type="Proteomes" id="UP000299102"/>
    </source>
</evidence>
<dbReference type="OrthoDB" id="191037at2759"/>
<evidence type="ECO:0008006" key="3">
    <source>
        <dbReference type="Google" id="ProtNLM"/>
    </source>
</evidence>
<protein>
    <recommendedName>
        <fullName evidence="3">CHK kinase-like domain-containing protein</fullName>
    </recommendedName>
</protein>